<proteinExistence type="predicted"/>
<dbReference type="Gene3D" id="3.40.50.2000">
    <property type="entry name" value="Glycogen Phosphorylase B"/>
    <property type="match status" value="2"/>
</dbReference>
<dbReference type="CDD" id="cd03801">
    <property type="entry name" value="GT4_PimA-like"/>
    <property type="match status" value="1"/>
</dbReference>
<feature type="domain" description="Glycosyltransferase subfamily 4-like N-terminal" evidence="1">
    <location>
        <begin position="18"/>
        <end position="181"/>
    </location>
</feature>
<protein>
    <submittedName>
        <fullName evidence="2">MSMEG_0565 family glycosyltransferase</fullName>
    </submittedName>
</protein>
<dbReference type="PANTHER" id="PTHR45947">
    <property type="entry name" value="SULFOQUINOVOSYL TRANSFERASE SQD2"/>
    <property type="match status" value="1"/>
</dbReference>
<comment type="caution">
    <text evidence="2">The sequence shown here is derived from an EMBL/GenBank/DDBJ whole genome shotgun (WGS) entry which is preliminary data.</text>
</comment>
<dbReference type="RefSeq" id="WP_267849573.1">
    <property type="nucleotide sequence ID" value="NZ_JAPMXC010000011.1"/>
</dbReference>
<evidence type="ECO:0000313" key="3">
    <source>
        <dbReference type="Proteomes" id="UP001082899"/>
    </source>
</evidence>
<dbReference type="Pfam" id="PF13692">
    <property type="entry name" value="Glyco_trans_1_4"/>
    <property type="match status" value="1"/>
</dbReference>
<gene>
    <name evidence="2" type="ORF">OVY01_21070</name>
</gene>
<keyword evidence="3" id="KW-1185">Reference proteome</keyword>
<name>A0ABT3ZTS9_9BURK</name>
<dbReference type="InterPro" id="IPR050194">
    <property type="entry name" value="Glycosyltransferase_grp1"/>
</dbReference>
<dbReference type="NCBIfam" id="TIGR04047">
    <property type="entry name" value="MSMEG_0565_glyc"/>
    <property type="match status" value="1"/>
</dbReference>
<sequence length="439" mass="46548">MTTRPLRICLLTHSTLPRGGVVHALELGDALADAGHCVSLCAPDADRAGLFRAPRAAHCRFVAVPATPVDGPLPALVEQRIADWLRYFDTTPGALEHDIFHAQDSISANALATLVERGRIRAYVRTVHHLDRFADARLDAWQTRGFAAARQVLCVSEGWRQTLRRDHGIDAEVVGNGVDRRRFSPRSSAADAVLARRLGMVCPNVMNDPGGMGGLGGPDAAPRLLSVGGVEARKNTLTALAAFVRVRERWPQARWWIAGGASLLDHGAYAARFRAAVAAAGLTLGPDAPIVPLGRVDDAAMPALFRLADALLFPSLTEGFGLVVLEALASGTPAVVSRIAPFTEYLDDAAVEWALPEDAASIAAALARALDAAPARAAARREAGFAVCARYGWPCSARTHVHLYRAFRGALPAAAGAADIPGDSARDVPGDLSKELRHA</sequence>
<dbReference type="Proteomes" id="UP001082899">
    <property type="component" value="Unassembled WGS sequence"/>
</dbReference>
<organism evidence="2 3">
    <name type="scientific">Robbsia betulipollinis</name>
    <dbReference type="NCBI Taxonomy" id="2981849"/>
    <lineage>
        <taxon>Bacteria</taxon>
        <taxon>Pseudomonadati</taxon>
        <taxon>Pseudomonadota</taxon>
        <taxon>Betaproteobacteria</taxon>
        <taxon>Burkholderiales</taxon>
        <taxon>Burkholderiaceae</taxon>
        <taxon>Robbsia</taxon>
    </lineage>
</organism>
<evidence type="ECO:0000313" key="2">
    <source>
        <dbReference type="EMBL" id="MCY0389642.1"/>
    </source>
</evidence>
<accession>A0ABT3ZTS9</accession>
<dbReference type="InterPro" id="IPR028098">
    <property type="entry name" value="Glyco_trans_4-like_N"/>
</dbReference>
<reference evidence="2" key="1">
    <citation type="submission" date="2022-11" db="EMBL/GenBank/DDBJ databases">
        <title>Robbsia betulipollinis sp. nov., isolated from pollen of birch (Betula pendula).</title>
        <authorList>
            <person name="Shi H."/>
            <person name="Ambika Manirajan B."/>
            <person name="Ratering S."/>
            <person name="Geissler-Plaum R."/>
            <person name="Schnell S."/>
        </authorList>
    </citation>
    <scope>NUCLEOTIDE SEQUENCE</scope>
    <source>
        <strain evidence="2">Bb-Pol-6</strain>
    </source>
</reference>
<dbReference type="Pfam" id="PF13439">
    <property type="entry name" value="Glyco_transf_4"/>
    <property type="match status" value="1"/>
</dbReference>
<dbReference type="PANTHER" id="PTHR45947:SF3">
    <property type="entry name" value="SULFOQUINOVOSYL TRANSFERASE SQD2"/>
    <property type="match status" value="1"/>
</dbReference>
<dbReference type="EMBL" id="JAPMXC010000011">
    <property type="protein sequence ID" value="MCY0389642.1"/>
    <property type="molecule type" value="Genomic_DNA"/>
</dbReference>
<evidence type="ECO:0000259" key="1">
    <source>
        <dbReference type="Pfam" id="PF13439"/>
    </source>
</evidence>
<dbReference type="InterPro" id="IPR023986">
    <property type="entry name" value="GlycosylTfrase_MSMEG0565"/>
</dbReference>
<dbReference type="SUPFAM" id="SSF53756">
    <property type="entry name" value="UDP-Glycosyltransferase/glycogen phosphorylase"/>
    <property type="match status" value="1"/>
</dbReference>